<dbReference type="EMBL" id="CP051141">
    <property type="protein sequence ID" value="QIW99832.1"/>
    <property type="molecule type" value="Genomic_DNA"/>
</dbReference>
<evidence type="ECO:0000313" key="12">
    <source>
        <dbReference type="Proteomes" id="UP000503462"/>
    </source>
</evidence>
<dbReference type="InterPro" id="IPR000727">
    <property type="entry name" value="T_SNARE_dom"/>
</dbReference>
<evidence type="ECO:0000256" key="3">
    <source>
        <dbReference type="ARBA" id="ARBA00022448"/>
    </source>
</evidence>
<sequence>MSASSHQLLLLADHLKLSLLERQRAIALKLDSTKENAQIERSLRSLQEGIESLAAQDVDLDQPEDEASEVPRLRQQYDQLYAQYHGTAVPAMNMRQPNDPGLNDDFAAAQKQPARNRNVRFRDNPEEEEDAGTIANRAALFSDQERYRDEPEALDQSQLSNQQIHEYHTQVIRDQDEQLEVLGQSIGRQRMLGIQMGSEIEEQNEMLGDVESGMTRHQSLLDRAGNRLAHVARKSKANWSWITIAILICILILVIVITK</sequence>
<evidence type="ECO:0000256" key="7">
    <source>
        <dbReference type="ARBA" id="ARBA00023054"/>
    </source>
</evidence>
<dbReference type="FunFam" id="1.20.5.110:FF:000060">
    <property type="entry name" value="SNARE complex subunit (Syn8)"/>
    <property type="match status" value="1"/>
</dbReference>
<dbReference type="SMART" id="SM00397">
    <property type="entry name" value="t_SNARE"/>
    <property type="match status" value="1"/>
</dbReference>
<dbReference type="PROSITE" id="PS50192">
    <property type="entry name" value="T_SNARE"/>
    <property type="match status" value="1"/>
</dbReference>
<name>A0A6H0XYK3_9PEZI</name>
<feature type="transmembrane region" description="Helical" evidence="9">
    <location>
        <begin position="239"/>
        <end position="258"/>
    </location>
</feature>
<evidence type="ECO:0000256" key="2">
    <source>
        <dbReference type="ARBA" id="ARBA00004308"/>
    </source>
</evidence>
<dbReference type="SUPFAM" id="SSF58038">
    <property type="entry name" value="SNARE fusion complex"/>
    <property type="match status" value="1"/>
</dbReference>
<dbReference type="Proteomes" id="UP000503462">
    <property type="component" value="Chromosome 3"/>
</dbReference>
<keyword evidence="8 9" id="KW-0472">Membrane</keyword>
<gene>
    <name evidence="11" type="ORF">AMS68_005350</name>
</gene>
<evidence type="ECO:0000256" key="4">
    <source>
        <dbReference type="ARBA" id="ARBA00022692"/>
    </source>
</evidence>
<dbReference type="GO" id="GO:0061025">
    <property type="term" value="P:membrane fusion"/>
    <property type="evidence" value="ECO:0007669"/>
    <property type="project" value="UniProtKB-ARBA"/>
</dbReference>
<organism evidence="11 12">
    <name type="scientific">Peltaster fructicola</name>
    <dbReference type="NCBI Taxonomy" id="286661"/>
    <lineage>
        <taxon>Eukaryota</taxon>
        <taxon>Fungi</taxon>
        <taxon>Dikarya</taxon>
        <taxon>Ascomycota</taxon>
        <taxon>Pezizomycotina</taxon>
        <taxon>Dothideomycetes</taxon>
        <taxon>Dothideomycetes incertae sedis</taxon>
        <taxon>Peltaster</taxon>
    </lineage>
</organism>
<evidence type="ECO:0000256" key="9">
    <source>
        <dbReference type="SAM" id="Phobius"/>
    </source>
</evidence>
<keyword evidence="7" id="KW-0175">Coiled coil</keyword>
<protein>
    <recommendedName>
        <fullName evidence="10">t-SNARE coiled-coil homology domain-containing protein</fullName>
    </recommendedName>
</protein>
<dbReference type="GO" id="GO:0005768">
    <property type="term" value="C:endosome"/>
    <property type="evidence" value="ECO:0007669"/>
    <property type="project" value="UniProtKB-ARBA"/>
</dbReference>
<keyword evidence="12" id="KW-1185">Reference proteome</keyword>
<dbReference type="AlphaFoldDB" id="A0A6H0XYK3"/>
<dbReference type="GO" id="GO:0015031">
    <property type="term" value="P:protein transport"/>
    <property type="evidence" value="ECO:0007669"/>
    <property type="project" value="UniProtKB-KW"/>
</dbReference>
<evidence type="ECO:0000256" key="8">
    <source>
        <dbReference type="ARBA" id="ARBA00023136"/>
    </source>
</evidence>
<comment type="subcellular location">
    <subcellularLocation>
        <location evidence="2">Endomembrane system</location>
    </subcellularLocation>
    <subcellularLocation>
        <location evidence="1">Membrane</location>
        <topology evidence="1">Single-pass membrane protein</topology>
    </subcellularLocation>
</comment>
<evidence type="ECO:0000256" key="1">
    <source>
        <dbReference type="ARBA" id="ARBA00004167"/>
    </source>
</evidence>
<evidence type="ECO:0000256" key="6">
    <source>
        <dbReference type="ARBA" id="ARBA00022989"/>
    </source>
</evidence>
<accession>A0A6H0XYK3</accession>
<dbReference type="GO" id="GO:0016020">
    <property type="term" value="C:membrane"/>
    <property type="evidence" value="ECO:0007669"/>
    <property type="project" value="UniProtKB-SubCell"/>
</dbReference>
<keyword evidence="4 9" id="KW-0812">Transmembrane</keyword>
<feature type="domain" description="T-SNARE coiled-coil homology" evidence="10">
    <location>
        <begin position="169"/>
        <end position="231"/>
    </location>
</feature>
<dbReference type="OrthoDB" id="244190at2759"/>
<evidence type="ECO:0000256" key="5">
    <source>
        <dbReference type="ARBA" id="ARBA00022927"/>
    </source>
</evidence>
<reference evidence="11 12" key="1">
    <citation type="journal article" date="2016" name="Sci. Rep.">
        <title>Peltaster fructicola genome reveals evolution from an invasive phytopathogen to an ectophytic parasite.</title>
        <authorList>
            <person name="Xu C."/>
            <person name="Chen H."/>
            <person name="Gleason M.L."/>
            <person name="Xu J.R."/>
            <person name="Liu H."/>
            <person name="Zhang R."/>
            <person name="Sun G."/>
        </authorList>
    </citation>
    <scope>NUCLEOTIDE SEQUENCE [LARGE SCALE GENOMIC DNA]</scope>
    <source>
        <strain evidence="11 12">LNHT1506</strain>
    </source>
</reference>
<evidence type="ECO:0000313" key="11">
    <source>
        <dbReference type="EMBL" id="QIW99832.1"/>
    </source>
</evidence>
<evidence type="ECO:0000259" key="10">
    <source>
        <dbReference type="PROSITE" id="PS50192"/>
    </source>
</evidence>
<keyword evidence="3" id="KW-0813">Transport</keyword>
<keyword evidence="6 9" id="KW-1133">Transmembrane helix</keyword>
<dbReference type="GO" id="GO:0006896">
    <property type="term" value="P:Golgi to vacuole transport"/>
    <property type="evidence" value="ECO:0007669"/>
    <property type="project" value="UniProtKB-ARBA"/>
</dbReference>
<dbReference type="PANTHER" id="PTHR12791">
    <property type="entry name" value="GOLGI SNARE BET1-RELATED"/>
    <property type="match status" value="1"/>
</dbReference>
<proteinExistence type="predicted"/>
<dbReference type="CDD" id="cd15859">
    <property type="entry name" value="SNARE_SYN8"/>
    <property type="match status" value="1"/>
</dbReference>
<keyword evidence="5" id="KW-0653">Protein transport</keyword>
<dbReference type="Gene3D" id="1.20.5.110">
    <property type="match status" value="1"/>
</dbReference>